<dbReference type="Proteomes" id="UP001605036">
    <property type="component" value="Unassembled WGS sequence"/>
</dbReference>
<comment type="caution">
    <text evidence="1">The sequence shown here is derived from an EMBL/GenBank/DDBJ whole genome shotgun (WGS) entry which is preliminary data.</text>
</comment>
<organism evidence="1 2">
    <name type="scientific">Riccia fluitans</name>
    <dbReference type="NCBI Taxonomy" id="41844"/>
    <lineage>
        <taxon>Eukaryota</taxon>
        <taxon>Viridiplantae</taxon>
        <taxon>Streptophyta</taxon>
        <taxon>Embryophyta</taxon>
        <taxon>Marchantiophyta</taxon>
        <taxon>Marchantiopsida</taxon>
        <taxon>Marchantiidae</taxon>
        <taxon>Marchantiales</taxon>
        <taxon>Ricciaceae</taxon>
        <taxon>Riccia</taxon>
    </lineage>
</organism>
<sequence length="100" mass="11029">MALNKSPLSKEGSLLEQMSFPFADLACAKALDEDREASPLAGFTAIRAFSVVVRSSGFRCSFQGQHQRILQGHITDDFALRAHHPVKSQDSLLQLTRSLQ</sequence>
<evidence type="ECO:0000313" key="2">
    <source>
        <dbReference type="Proteomes" id="UP001605036"/>
    </source>
</evidence>
<protein>
    <submittedName>
        <fullName evidence="1">Uncharacterized protein</fullName>
    </submittedName>
</protein>
<reference evidence="1 2" key="1">
    <citation type="submission" date="2024-09" db="EMBL/GenBank/DDBJ databases">
        <title>Chromosome-scale assembly of Riccia fluitans.</title>
        <authorList>
            <person name="Paukszto L."/>
            <person name="Sawicki J."/>
            <person name="Karawczyk K."/>
            <person name="Piernik-Szablinska J."/>
            <person name="Szczecinska M."/>
            <person name="Mazdziarz M."/>
        </authorList>
    </citation>
    <scope>NUCLEOTIDE SEQUENCE [LARGE SCALE GENOMIC DNA]</scope>
    <source>
        <strain evidence="1">Rf_01</strain>
        <tissue evidence="1">Aerial parts of the thallus</tissue>
    </source>
</reference>
<evidence type="ECO:0000313" key="1">
    <source>
        <dbReference type="EMBL" id="KAL2621495.1"/>
    </source>
</evidence>
<name>A0ABD1Y409_9MARC</name>
<dbReference type="EMBL" id="JBHFFA010000006">
    <property type="protein sequence ID" value="KAL2621495.1"/>
    <property type="molecule type" value="Genomic_DNA"/>
</dbReference>
<keyword evidence="2" id="KW-1185">Reference proteome</keyword>
<accession>A0ABD1Y409</accession>
<gene>
    <name evidence="1" type="ORF">R1flu_001700</name>
</gene>
<dbReference type="AlphaFoldDB" id="A0ABD1Y409"/>
<proteinExistence type="predicted"/>